<keyword evidence="3" id="KW-0812">Transmembrane</keyword>
<evidence type="ECO:0000313" key="6">
    <source>
        <dbReference type="Proteomes" id="UP001301216"/>
    </source>
</evidence>
<name>A0ABT3QUL2_9HYPH</name>
<sequence>MFWLFFAFTLQFFIRTPITIQGAPTTETGFNLSAFWFVLQFTLAIMGTGLALAVLAVIVNDKLSLLQEERSIDPLSGLLNRRGFKERANTILDRGGTSSIGLMIIDIDHFKSINDSYGHSVGDSVIIEIAQIIRQITSSKNALAARLGGEEFAVLISLAEPVCTIRLAESIRKAVQDRQFAGIVDTQKVTISIGVATMSPHFSLDHLLEFADGALYKAKRSGRNRVES</sequence>
<dbReference type="InterPro" id="IPR050469">
    <property type="entry name" value="Diguanylate_Cyclase"/>
</dbReference>
<organism evidence="5 6">
    <name type="scientific">Ochrobactrum chromiisoli</name>
    <dbReference type="NCBI Taxonomy" id="2993941"/>
    <lineage>
        <taxon>Bacteria</taxon>
        <taxon>Pseudomonadati</taxon>
        <taxon>Pseudomonadota</taxon>
        <taxon>Alphaproteobacteria</taxon>
        <taxon>Hyphomicrobiales</taxon>
        <taxon>Brucellaceae</taxon>
        <taxon>Brucella/Ochrobactrum group</taxon>
        <taxon>Ochrobactrum</taxon>
    </lineage>
</organism>
<evidence type="ECO:0000256" key="3">
    <source>
        <dbReference type="SAM" id="Phobius"/>
    </source>
</evidence>
<comment type="caution">
    <text evidence="5">The sequence shown here is derived from an EMBL/GenBank/DDBJ whole genome shotgun (WGS) entry which is preliminary data.</text>
</comment>
<dbReference type="PANTHER" id="PTHR45138">
    <property type="entry name" value="REGULATORY COMPONENTS OF SENSORY TRANSDUCTION SYSTEM"/>
    <property type="match status" value="1"/>
</dbReference>
<keyword evidence="3" id="KW-0472">Membrane</keyword>
<dbReference type="PROSITE" id="PS50887">
    <property type="entry name" value="GGDEF"/>
    <property type="match status" value="1"/>
</dbReference>
<dbReference type="Gene3D" id="3.30.70.270">
    <property type="match status" value="1"/>
</dbReference>
<feature type="domain" description="GGDEF" evidence="4">
    <location>
        <begin position="98"/>
        <end position="228"/>
    </location>
</feature>
<accession>A0ABT3QUL2</accession>
<dbReference type="PANTHER" id="PTHR45138:SF9">
    <property type="entry name" value="DIGUANYLATE CYCLASE DGCM-RELATED"/>
    <property type="match status" value="1"/>
</dbReference>
<dbReference type="EMBL" id="JAPHAV010000025">
    <property type="protein sequence ID" value="MCX2699310.1"/>
    <property type="molecule type" value="Genomic_DNA"/>
</dbReference>
<dbReference type="Pfam" id="PF00990">
    <property type="entry name" value="GGDEF"/>
    <property type="match status" value="1"/>
</dbReference>
<evidence type="ECO:0000256" key="2">
    <source>
        <dbReference type="ARBA" id="ARBA00034247"/>
    </source>
</evidence>
<keyword evidence="6" id="KW-1185">Reference proteome</keyword>
<evidence type="ECO:0000256" key="1">
    <source>
        <dbReference type="ARBA" id="ARBA00012528"/>
    </source>
</evidence>
<dbReference type="EC" id="2.7.7.65" evidence="1"/>
<feature type="transmembrane region" description="Helical" evidence="3">
    <location>
        <begin position="32"/>
        <end position="59"/>
    </location>
</feature>
<dbReference type="InterPro" id="IPR000160">
    <property type="entry name" value="GGDEF_dom"/>
</dbReference>
<evidence type="ECO:0000313" key="5">
    <source>
        <dbReference type="EMBL" id="MCX2699310.1"/>
    </source>
</evidence>
<dbReference type="Proteomes" id="UP001301216">
    <property type="component" value="Unassembled WGS sequence"/>
</dbReference>
<comment type="catalytic activity">
    <reaction evidence="2">
        <text>2 GTP = 3',3'-c-di-GMP + 2 diphosphate</text>
        <dbReference type="Rhea" id="RHEA:24898"/>
        <dbReference type="ChEBI" id="CHEBI:33019"/>
        <dbReference type="ChEBI" id="CHEBI:37565"/>
        <dbReference type="ChEBI" id="CHEBI:58805"/>
        <dbReference type="EC" id="2.7.7.65"/>
    </reaction>
</comment>
<proteinExistence type="predicted"/>
<reference evidence="5 6" key="1">
    <citation type="submission" date="2022-11" db="EMBL/GenBank/DDBJ databases">
        <title>Brucella sp. YY2X, whole genome shotgun sequencing project.</title>
        <authorList>
            <person name="Yang Y."/>
        </authorList>
    </citation>
    <scope>NUCLEOTIDE SEQUENCE [LARGE SCALE GENOMIC DNA]</scope>
    <source>
        <strain evidence="5 6">YY2X</strain>
    </source>
</reference>
<evidence type="ECO:0000259" key="4">
    <source>
        <dbReference type="PROSITE" id="PS50887"/>
    </source>
</evidence>
<protein>
    <recommendedName>
        <fullName evidence="1">diguanylate cyclase</fullName>
        <ecNumber evidence="1">2.7.7.65</ecNumber>
    </recommendedName>
</protein>
<dbReference type="NCBIfam" id="TIGR00254">
    <property type="entry name" value="GGDEF"/>
    <property type="match status" value="1"/>
</dbReference>
<dbReference type="SMART" id="SM00267">
    <property type="entry name" value="GGDEF"/>
    <property type="match status" value="1"/>
</dbReference>
<dbReference type="CDD" id="cd01949">
    <property type="entry name" value="GGDEF"/>
    <property type="match status" value="1"/>
</dbReference>
<dbReference type="InterPro" id="IPR029787">
    <property type="entry name" value="Nucleotide_cyclase"/>
</dbReference>
<dbReference type="SUPFAM" id="SSF55073">
    <property type="entry name" value="Nucleotide cyclase"/>
    <property type="match status" value="1"/>
</dbReference>
<keyword evidence="3" id="KW-1133">Transmembrane helix</keyword>
<dbReference type="InterPro" id="IPR043128">
    <property type="entry name" value="Rev_trsase/Diguanyl_cyclase"/>
</dbReference>
<gene>
    <name evidence="5" type="ORF">OPR82_21640</name>
</gene>